<feature type="coiled-coil region" evidence="1">
    <location>
        <begin position="968"/>
        <end position="1143"/>
    </location>
</feature>
<dbReference type="CTD" id="8232006"/>
<feature type="coiled-coil region" evidence="1">
    <location>
        <begin position="802"/>
        <end position="903"/>
    </location>
</feature>
<name>E0VP67_PEDHC</name>
<keyword evidence="5" id="KW-1185">Reference proteome</keyword>
<feature type="coiled-coil region" evidence="1">
    <location>
        <begin position="731"/>
        <end position="765"/>
    </location>
</feature>
<dbReference type="SUPFAM" id="SSF57997">
    <property type="entry name" value="Tropomyosin"/>
    <property type="match status" value="2"/>
</dbReference>
<dbReference type="EMBL" id="DS235357">
    <property type="protein sequence ID" value="EEB15173.1"/>
    <property type="molecule type" value="Genomic_DNA"/>
</dbReference>
<dbReference type="VEuPathDB" id="VectorBase:PHUM353010"/>
<evidence type="ECO:0000313" key="4">
    <source>
        <dbReference type="EnsemblMetazoa" id="PHUM353010-PA"/>
    </source>
</evidence>
<dbReference type="OrthoDB" id="10255522at2759"/>
<dbReference type="OMA" id="CEYLERK"/>
<feature type="coiled-coil region" evidence="1">
    <location>
        <begin position="2030"/>
        <end position="2117"/>
    </location>
</feature>
<dbReference type="PANTHER" id="PTHR23159:SF60">
    <property type="entry name" value="SPINDLE ASSEMBLY ABNORMAL PROTEIN 4"/>
    <property type="match status" value="1"/>
</dbReference>
<feature type="coiled-coil region" evidence="1">
    <location>
        <begin position="1975"/>
        <end position="2002"/>
    </location>
</feature>
<dbReference type="KEGG" id="phu:Phum_PHUM353010"/>
<feature type="coiled-coil region" evidence="1">
    <location>
        <begin position="1908"/>
        <end position="1942"/>
    </location>
</feature>
<dbReference type="EnsemblMetazoa" id="PHUM353010-RA">
    <property type="protein sequence ID" value="PHUM353010-PA"/>
    <property type="gene ID" value="PHUM353010"/>
</dbReference>
<dbReference type="HOGENOM" id="CLU_230321_0_0_1"/>
<reference evidence="3" key="1">
    <citation type="submission" date="2007-04" db="EMBL/GenBank/DDBJ databases">
        <title>Annotation of Pediculus humanus corporis strain USDA.</title>
        <authorList>
            <person name="Kirkness E."/>
            <person name="Hannick L."/>
            <person name="Hass B."/>
            <person name="Bruggner R."/>
            <person name="Lawson D."/>
            <person name="Bidwell S."/>
            <person name="Joardar V."/>
            <person name="Caler E."/>
            <person name="Walenz B."/>
            <person name="Inman J."/>
            <person name="Schobel S."/>
            <person name="Galinsky K."/>
            <person name="Amedeo P."/>
            <person name="Strausberg R."/>
        </authorList>
    </citation>
    <scope>NUCLEOTIDE SEQUENCE</scope>
    <source>
        <strain evidence="3">USDA</strain>
    </source>
</reference>
<proteinExistence type="predicted"/>
<feature type="compositionally biased region" description="Polar residues" evidence="2">
    <location>
        <begin position="53"/>
        <end position="64"/>
    </location>
</feature>
<feature type="coiled-coil region" evidence="1">
    <location>
        <begin position="1781"/>
        <end position="1867"/>
    </location>
</feature>
<sequence>MVFHVFEANKFSKINNQLSIPDTIPEQSGELSLSSSKLNDIKNDSDSCKKSDGNNSVEDIETNKSNESLNASTIIPLESSFLQDCEHRLLDLSCSDEEKSFKIMNNSLENSVLKVISSKLGLNNVTISTPPSELRKQISILRDEMAESHEFHDLEMKILEEKDSENYVQLIEKYSALLDLYTSLKKEYEDYRSEQEKVRDELQDKTANCLQNLCSQIEASDSSFTFNDISFTSLNNDVKSSTILENISENEISVANSTLLTTNDPLAISKIDVFKTPLTTPKRSVKKKLLQSLSSVKLKSLTKDNISFNMSKGDDLAYFNVEQNNKITNLQTMLQARILQVEELEKRLFKVEDLLPQLESQSDKIISDLKDENLQLKNDLSKKSDQLNDLTQKLITEIIDLNPSLKDSLNDYSATKILFLFIETIMDSCKNVQGETLEKWETEKSEWKKQKKADTDLIENLQNQSKILKNEMAGYEMELQSCKEEYDNLKLKYSEAETIIKKQDEEIKSLKFYESDNSKVHENLLKSEETIAKLQSDLSVLENEKTNIFNKYQELESKLISMESEIKTKVDELVNINNLYNDSKLKNESFAQQLKVSEESTLKLQNDLDLIRKELNCNDNKFSEEITHFKKENKDLKNIFTALMDNKITLSEFIANNTDLSDMGNSDSTQFFEQLKPIFRDCLENESERFLLIIIETIFSCCKFMQQKIAQDSDSEKNDSKSSENSNCILFNATENHVNFLKNEMDNCERDLRHYKNLHDMLKIELFDFYSAITRQIEEIESRQSETFCKTQQITRELQMKLLIFAKERIDLENKYNELENKMKEKEGELETNTNLLGELKIENEELKQSLEKFKESVTLREIELDKITNELNCTQNKLSEEINSLKKENEEFRSLYAALINKKEIITEFFGEKYNYDQVFSESLSERLKPLSSSLISEKENEKLCLGVTETILSCCEFIRGKLKEINKKDEENLHKEKALVDDLNEKLKAEIETCKEELSACNVELNEYKENYESMKMKYSDVESEIVGCRVNLSSAEEKITELENEILNLKNVKIELENKCTQLEDKLSILQSELNDKESNVQNANTLGVELKMENERLSKLVEKSEETISRLREELETIKSEAKNNDNRLSDDIGNLRKENQDLKNIFTVLRDCKTKISNACNEIFNLSTAEKINRDEFIETSRTIFEEISSENKNKDSFLEIIDVVFDSCESIHKNVTDHLKKEFDNFENQKASYIDSVKDLQSQVENLKNDLGNCESELEKCKEQNETLKQNGFEFESTISKLEKEIESLKVHESDKRKIQENLNQAQESIANLESELSAKESEKIDMVDKIKELNEKINELESEIKMKESEVEKWIKIHDELKVQNEKLSKTLENSEKFIIELEKELKASKDELTWNDNKSYEEITLLKNEIEKMKNTISSLIRWKTSVAEMVAELSDIRDVDFSTYHEKIKSIPIEFSEKELNAEVLSDCVQIIFNCCESLKLKLSADNDTRRENYESQKKIDDDLIQNLRDEAKSLKDEIKNLEIELKRCSEVQNDFQVKFSNAEKIISNQEEEIRLLQLQNSELSKIRQDLSSSERIISNLKSEMEALANEKKEIENKYNESIRKNETMASEIEKKEIELKNVNSFYDELKLGNEELTKLLRDSEGSMSHLEEQLEIVKKELSSSGDKFSEEITHLKKENSRLKHVFTVIVDKRTSLSELFSKVFNMNDLNDFESIKISDRIRPIFKNSLEDAESEKYLLNVAETIFTCCEYLERKIRKEKEMDREIFTKEKNTYENLVKDLNVRLESVNGEVEESKIKLREMESHKTKCTELFEKINENENVISRQKELLERKADDFEELAKKVKILEENKKNLTDIILDVQSCLDMSDDTITKLTSGNFENRKILSESINVHIKLQMENLRIENSNLKMGSDNLKEKVKELSKMITDMSNRQLRDEMSSSSLSTLNHSLSNSRVLRSSSGSGRSELCARRLDKLEETNQNLTELITRILTLTDFPNVEKLKFMSVREFPSTSKKIIGHIDGLLAEMKELKETNATLDEECESYAETIKEMKKEEVNVWKSNMEKLEKLESEKTCLNKEKTELEKERKNLLEKITKLENECQKLRAKTTSDDVNAFSCACGKESKKIHDLKRMILIKEQKILELQDLESQNAVYNSQIKYLEHALQQEKKKVKLEKDKSDKLRKELDEMSSSGGGNNQKKSSSDDNEMLNELRMCGSVSGGGGGGGVVQEFFDREKMRKLSKDIGILKELCRARYAEIKRLEAENASLKALKSK</sequence>
<feature type="region of interest" description="Disordered" evidence="2">
    <location>
        <begin position="41"/>
        <end position="64"/>
    </location>
</feature>
<feature type="coiled-coil region" evidence="1">
    <location>
        <begin position="444"/>
        <end position="572"/>
    </location>
</feature>
<dbReference type="GeneID" id="8232006"/>
<evidence type="ECO:0000256" key="1">
    <source>
        <dbReference type="SAM" id="Coils"/>
    </source>
</evidence>
<feature type="coiled-coil region" evidence="1">
    <location>
        <begin position="1500"/>
        <end position="1670"/>
    </location>
</feature>
<dbReference type="Proteomes" id="UP000009046">
    <property type="component" value="Unassembled WGS sequence"/>
</dbReference>
<dbReference type="EMBL" id="AAZO01004100">
    <property type="status" value="NOT_ANNOTATED_CDS"/>
    <property type="molecule type" value="Genomic_DNA"/>
</dbReference>
<reference evidence="3" key="2">
    <citation type="submission" date="2007-04" db="EMBL/GenBank/DDBJ databases">
        <title>The genome of the human body louse.</title>
        <authorList>
            <consortium name="The Human Body Louse Genome Consortium"/>
            <person name="Kirkness E."/>
            <person name="Walenz B."/>
            <person name="Hass B."/>
            <person name="Bruggner R."/>
            <person name="Strausberg R."/>
        </authorList>
    </citation>
    <scope>NUCLEOTIDE SEQUENCE</scope>
    <source>
        <strain evidence="3">USDA</strain>
    </source>
</reference>
<evidence type="ECO:0000313" key="3">
    <source>
        <dbReference type="EMBL" id="EEB15173.1"/>
    </source>
</evidence>
<feature type="compositionally biased region" description="Basic and acidic residues" evidence="2">
    <location>
        <begin position="41"/>
        <end position="52"/>
    </location>
</feature>
<dbReference type="InParanoid" id="E0VP67"/>
<protein>
    <submittedName>
        <fullName evidence="3 4">Centromeric protein E, putative</fullName>
    </submittedName>
</protein>
<keyword evidence="1" id="KW-0175">Coiled coil</keyword>
<organism>
    <name type="scientific">Pediculus humanus subsp. corporis</name>
    <name type="common">Body louse</name>
    <dbReference type="NCBI Taxonomy" id="121224"/>
    <lineage>
        <taxon>Eukaryota</taxon>
        <taxon>Metazoa</taxon>
        <taxon>Ecdysozoa</taxon>
        <taxon>Arthropoda</taxon>
        <taxon>Hexapoda</taxon>
        <taxon>Insecta</taxon>
        <taxon>Pterygota</taxon>
        <taxon>Neoptera</taxon>
        <taxon>Paraneoptera</taxon>
        <taxon>Psocodea</taxon>
        <taxon>Troctomorpha</taxon>
        <taxon>Phthiraptera</taxon>
        <taxon>Anoplura</taxon>
        <taxon>Pediculidae</taxon>
        <taxon>Pediculus</taxon>
    </lineage>
</organism>
<feature type="coiled-coil region" evidence="1">
    <location>
        <begin position="174"/>
        <end position="208"/>
    </location>
</feature>
<feature type="coiled-coil region" evidence="1">
    <location>
        <begin position="327"/>
        <end position="393"/>
    </location>
</feature>
<feature type="coiled-coil region" evidence="1">
    <location>
        <begin position="1229"/>
        <end position="1399"/>
    </location>
</feature>
<reference evidence="4" key="3">
    <citation type="submission" date="2021-02" db="UniProtKB">
        <authorList>
            <consortium name="EnsemblMetazoa"/>
        </authorList>
    </citation>
    <scope>IDENTIFICATION</scope>
    <source>
        <strain evidence="4">USDA</strain>
    </source>
</reference>
<dbReference type="PANTHER" id="PTHR23159">
    <property type="entry name" value="CENTROSOMAL PROTEIN 2"/>
    <property type="match status" value="1"/>
</dbReference>
<gene>
    <name evidence="4" type="primary">8232006</name>
    <name evidence="3" type="ORF">Phum_PHUM353010</name>
</gene>
<evidence type="ECO:0000313" key="5">
    <source>
        <dbReference type="Proteomes" id="UP000009046"/>
    </source>
</evidence>
<evidence type="ECO:0000256" key="2">
    <source>
        <dbReference type="SAM" id="MobiDB-lite"/>
    </source>
</evidence>
<feature type="region of interest" description="Disordered" evidence="2">
    <location>
        <begin position="2196"/>
        <end position="2216"/>
    </location>
</feature>
<accession>E0VP67</accession>
<dbReference type="RefSeq" id="XP_002427911.1">
    <property type="nucleotide sequence ID" value="XM_002427866.1"/>
</dbReference>
<dbReference type="STRING" id="121224.E0VP67"/>
<dbReference type="Gene3D" id="1.10.287.1490">
    <property type="match status" value="1"/>
</dbReference>